<feature type="domain" description="NADH:ubiquinone/plastoquinone oxidoreductase chloroplast chain 5 C-terminal" evidence="22">
    <location>
        <begin position="448"/>
        <end position="684"/>
    </location>
</feature>
<keyword evidence="7 19" id="KW-0150">Chloroplast</keyword>
<evidence type="ECO:0000256" key="4">
    <source>
        <dbReference type="ARBA" id="ARBA00011199"/>
    </source>
</evidence>
<dbReference type="PRINTS" id="PR01435">
    <property type="entry name" value="NPOXDRDTASE5"/>
</dbReference>
<feature type="transmembrane region" description="Helical" evidence="19">
    <location>
        <begin position="327"/>
        <end position="348"/>
    </location>
</feature>
<sequence length="734" mass="82705">MEHTYQYAWVIPFLPLPVIMSIGFGLFLIPTATKNLRRIWAFPSVLLLNIAMVFSVYLSIQQINGSFIYQYLWSWTINNDFSLEFGYLVDPLTSIMLILITTIGILVLIYSDDYMSHDEGYLRFFVYISFFNTSMLGLVTSSNLIQIYFFWELVGMCSYLLIGFWFTRPLAASACQKAFVTNRVGDFGLLLGILGFFWITGSLEFRDLFKIANNWIPNSGINSLLITLCAFLLFLGAVAKSAQFPLHVWLPDAMEGPTPISALIHAATMVAAGVFLLARLFPLFISLPLIMSFISLVGTITLFLGATLALAQIDIKRSLAYSTMSQLGYMMLALGIGSYQAALFHLITHAYSKALLFLGSGSIIHSMEPLVGYSPDKSQNMVLMGGLRKYVPITRTTFLWGTLSLCGIPPLACFWSKDEILSNSWLYSPIFGIIASFTAGLTAFYMFRVYLLTFDGYLRVHFQNYSSTKESSFYSISLWGKRIPKEVNRDFVLSASNSGVSFFSQNTSRIRGDTRNRIGSFSTYFGAKNTFVYPHETGNTMLFPLLILFLFTLFIGSIGIHFDNGVMELTILSKWLTPSINFFQQSSNSSINSYEFFTNAISSVSLAIFGLFIAYIFYGSAYSFFQNLDLINSLVKGNPKKTFLDQVKKRIYSWSYNRGYIDIFYTRIFILGIRGLTELMQFLDKGVIDGITNGVGLAGFCIGEEIKYVGGGRISSYLFFFLCYVSIFLFLFLS</sequence>
<comment type="catalytic activity">
    <reaction evidence="17 19">
        <text>a plastoquinone + NADPH + (n+1) H(+)(in) = a plastoquinol + NADP(+) + n H(+)(out)</text>
        <dbReference type="Rhea" id="RHEA:42612"/>
        <dbReference type="Rhea" id="RHEA-COMP:9561"/>
        <dbReference type="Rhea" id="RHEA-COMP:9562"/>
        <dbReference type="ChEBI" id="CHEBI:15378"/>
        <dbReference type="ChEBI" id="CHEBI:17757"/>
        <dbReference type="ChEBI" id="CHEBI:57783"/>
        <dbReference type="ChEBI" id="CHEBI:58349"/>
        <dbReference type="ChEBI" id="CHEBI:62192"/>
    </reaction>
</comment>
<feature type="transmembrane region" description="Helical" evidence="19">
    <location>
        <begin position="145"/>
        <end position="166"/>
    </location>
</feature>
<dbReference type="InterPro" id="IPR001750">
    <property type="entry name" value="ND/Mrp_TM"/>
</dbReference>
<dbReference type="GO" id="GO:0042773">
    <property type="term" value="P:ATP synthesis coupled electron transport"/>
    <property type="evidence" value="ECO:0007669"/>
    <property type="project" value="InterPro"/>
</dbReference>
<dbReference type="PANTHER" id="PTHR42829">
    <property type="entry name" value="NADH-UBIQUINONE OXIDOREDUCTASE CHAIN 5"/>
    <property type="match status" value="1"/>
</dbReference>
<comment type="catalytic activity">
    <reaction evidence="18 19">
        <text>a plastoquinone + NADH + (n+1) H(+)(in) = a plastoquinol + NAD(+) + n H(+)(out)</text>
        <dbReference type="Rhea" id="RHEA:42608"/>
        <dbReference type="Rhea" id="RHEA-COMP:9561"/>
        <dbReference type="Rhea" id="RHEA-COMP:9562"/>
        <dbReference type="ChEBI" id="CHEBI:15378"/>
        <dbReference type="ChEBI" id="CHEBI:17757"/>
        <dbReference type="ChEBI" id="CHEBI:57540"/>
        <dbReference type="ChEBI" id="CHEBI:57945"/>
        <dbReference type="ChEBI" id="CHEBI:62192"/>
    </reaction>
</comment>
<keyword evidence="6 19" id="KW-0813">Transport</keyword>
<dbReference type="PRINTS" id="PR01434">
    <property type="entry name" value="NADHDHGNASE5"/>
</dbReference>
<evidence type="ECO:0000256" key="3">
    <source>
        <dbReference type="ARBA" id="ARBA00008200"/>
    </source>
</evidence>
<keyword evidence="15 19" id="KW-0793">Thylakoid</keyword>
<dbReference type="EMBL" id="KC311467">
    <property type="protein sequence ID" value="AGE65801.1"/>
    <property type="molecule type" value="Genomic_DNA"/>
</dbReference>
<dbReference type="InterPro" id="IPR001516">
    <property type="entry name" value="Proton_antipo_N"/>
</dbReference>
<keyword evidence="10 19" id="KW-0521">NADP</keyword>
<dbReference type="GO" id="GO:0009535">
    <property type="term" value="C:chloroplast thylakoid membrane"/>
    <property type="evidence" value="ECO:0007669"/>
    <property type="project" value="UniProtKB-SubCell"/>
</dbReference>
<feature type="transmembrane region" description="Helical" evidence="19">
    <location>
        <begin position="85"/>
        <end position="109"/>
    </location>
</feature>
<keyword evidence="9 19" id="KW-0874">Quinone</keyword>
<dbReference type="PANTHER" id="PTHR42829:SF2">
    <property type="entry name" value="NADH-UBIQUINONE OXIDOREDUCTASE CHAIN 5"/>
    <property type="match status" value="1"/>
</dbReference>
<feature type="transmembrane region" description="Helical" evidence="19">
    <location>
        <begin position="121"/>
        <end position="139"/>
    </location>
</feature>
<geneLocation type="chloroplast" evidence="23"/>
<feature type="transmembrane region" description="Helical" evidence="19">
    <location>
        <begin position="178"/>
        <end position="199"/>
    </location>
</feature>
<evidence type="ECO:0000256" key="5">
    <source>
        <dbReference type="ARBA" id="ARBA00018648"/>
    </source>
</evidence>
<keyword evidence="14 19" id="KW-0520">NAD</keyword>
<evidence type="ECO:0000256" key="16">
    <source>
        <dbReference type="ARBA" id="ARBA00023136"/>
    </source>
</evidence>
<keyword evidence="11 19" id="KW-0618">Plastoquinone</keyword>
<dbReference type="GO" id="GO:0008137">
    <property type="term" value="F:NADH dehydrogenase (ubiquinone) activity"/>
    <property type="evidence" value="ECO:0007669"/>
    <property type="project" value="InterPro"/>
</dbReference>
<evidence type="ECO:0000256" key="13">
    <source>
        <dbReference type="ARBA" id="ARBA00022989"/>
    </source>
</evidence>
<keyword evidence="16 19" id="KW-0472">Membrane</keyword>
<feature type="domain" description="NADH:quinone oxidoreductase/Mrp antiporter transmembrane" evidence="20">
    <location>
        <begin position="141"/>
        <end position="442"/>
    </location>
</feature>
<feature type="transmembrane region" description="Helical" evidence="19">
    <location>
        <begin position="219"/>
        <end position="239"/>
    </location>
</feature>
<evidence type="ECO:0000256" key="18">
    <source>
        <dbReference type="ARBA" id="ARBA00048026"/>
    </source>
</evidence>
<keyword evidence="13 19" id="KW-1133">Transmembrane helix</keyword>
<dbReference type="EC" id="7.1.1.-" evidence="19"/>
<feature type="transmembrane region" description="Helical" evidence="19">
    <location>
        <begin position="287"/>
        <end position="315"/>
    </location>
</feature>
<evidence type="ECO:0000259" key="22">
    <source>
        <dbReference type="Pfam" id="PF01010"/>
    </source>
</evidence>
<name>V9MG99_9POAL</name>
<dbReference type="Pfam" id="PF00662">
    <property type="entry name" value="Proton_antipo_N"/>
    <property type="match status" value="1"/>
</dbReference>
<dbReference type="InterPro" id="IPR018393">
    <property type="entry name" value="NADHpl_OxRdtase_5_subgr"/>
</dbReference>
<feature type="transmembrane region" description="Helical" evidence="19">
    <location>
        <begin position="596"/>
        <end position="618"/>
    </location>
</feature>
<feature type="transmembrane region" description="Helical" evidence="19">
    <location>
        <begin position="714"/>
        <end position="733"/>
    </location>
</feature>
<keyword evidence="12" id="KW-1278">Translocase</keyword>
<dbReference type="Gene3D" id="1.20.5.2700">
    <property type="match status" value="1"/>
</dbReference>
<protein>
    <recommendedName>
        <fullName evidence="5 19">NAD(P)H-quinone oxidoreductase subunit 5, chloroplastic</fullName>
        <ecNumber evidence="19">7.1.1.-</ecNumber>
    </recommendedName>
    <alternativeName>
        <fullName evidence="19">NADH-plastoquinone oxidoreductase subunit 5</fullName>
    </alternativeName>
</protein>
<dbReference type="GO" id="GO:0003954">
    <property type="term" value="F:NADH dehydrogenase activity"/>
    <property type="evidence" value="ECO:0007669"/>
    <property type="project" value="TreeGrafter"/>
</dbReference>
<dbReference type="InterPro" id="IPR002128">
    <property type="entry name" value="NADH_UbQ_OxRdtase_chlpt_su5_C"/>
</dbReference>
<gene>
    <name evidence="19 23" type="primary">ndhF</name>
    <name evidence="23" type="ORF">PhlapCp077</name>
</gene>
<evidence type="ECO:0000256" key="9">
    <source>
        <dbReference type="ARBA" id="ARBA00022719"/>
    </source>
</evidence>
<dbReference type="Pfam" id="PF01010">
    <property type="entry name" value="Proton_antipo_C"/>
    <property type="match status" value="1"/>
</dbReference>
<evidence type="ECO:0000256" key="12">
    <source>
        <dbReference type="ARBA" id="ARBA00022967"/>
    </source>
</evidence>
<feature type="transmembrane region" description="Helical" evidence="19">
    <location>
        <begin position="6"/>
        <end position="28"/>
    </location>
</feature>
<comment type="subunit">
    <text evidence="4 19">NDH is composed of at least 16 different subunits, 5 of which are encoded in the nucleus.</text>
</comment>
<feature type="domain" description="NADH-Ubiquinone oxidoreductase (complex I) chain 5 N-terminal" evidence="21">
    <location>
        <begin position="75"/>
        <end position="125"/>
    </location>
</feature>
<evidence type="ECO:0000256" key="19">
    <source>
        <dbReference type="RuleBase" id="RU364062"/>
    </source>
</evidence>
<dbReference type="AlphaFoldDB" id="V9MG99"/>
<comment type="function">
    <text evidence="1 19">NDH shuttles electrons from NAD(P)H:plastoquinone, via FMN and iron-sulfur (Fe-S) centers, to quinones in the photosynthetic chain and possibly in a chloroplast respiratory chain. The immediate electron acceptor for the enzyme in this species is believed to be plastoquinone. Couples the redox reaction to proton translocation, and thus conserves the redox energy in a proton gradient.</text>
</comment>
<accession>V9MG99</accession>
<organism evidence="23">
    <name type="scientific">Pharus lappulaceus</name>
    <dbReference type="NCBI Taxonomy" id="38687"/>
    <lineage>
        <taxon>Eukaryota</taxon>
        <taxon>Viridiplantae</taxon>
        <taxon>Streptophyta</taxon>
        <taxon>Embryophyta</taxon>
        <taxon>Tracheophyta</taxon>
        <taxon>Spermatophyta</taxon>
        <taxon>Magnoliopsida</taxon>
        <taxon>Liliopsida</taxon>
        <taxon>Poales</taxon>
        <taxon>Poaceae</taxon>
        <taxon>Pharoideae</taxon>
        <taxon>Phareae</taxon>
        <taxon>Pharus</taxon>
    </lineage>
</organism>
<comment type="subcellular location">
    <subcellularLocation>
        <location evidence="2 19">Plastid</location>
        <location evidence="2 19">Chloroplast thylakoid membrane</location>
        <topology evidence="2 19">Multi-pass membrane protein</topology>
    </subcellularLocation>
</comment>
<evidence type="ECO:0000256" key="10">
    <source>
        <dbReference type="ARBA" id="ARBA00022857"/>
    </source>
</evidence>
<keyword evidence="19 23" id="KW-0934">Plastid</keyword>
<keyword evidence="8 19" id="KW-0812">Transmembrane</keyword>
<reference evidence="23" key="1">
    <citation type="journal article" date="2014" name="Plant Syst. Evol.">
        <title>Phylogenomics, molecular evolution, and estimated ages of lineages from the deep phylogeny of Poaceae.</title>
        <authorList>
            <person name="Jones S.S."/>
            <person name="Burke S.V."/>
            <person name="Duvall M.R."/>
        </authorList>
    </citation>
    <scope>NUCLEOTIDE SEQUENCE</scope>
</reference>
<feature type="transmembrane region" description="Helical" evidence="19">
    <location>
        <begin position="542"/>
        <end position="562"/>
    </location>
</feature>
<evidence type="ECO:0000256" key="14">
    <source>
        <dbReference type="ARBA" id="ARBA00023027"/>
    </source>
</evidence>
<dbReference type="Pfam" id="PF00361">
    <property type="entry name" value="Proton_antipo_M"/>
    <property type="match status" value="1"/>
</dbReference>
<evidence type="ECO:0000256" key="17">
    <source>
        <dbReference type="ARBA" id="ARBA00047726"/>
    </source>
</evidence>
<feature type="transmembrane region" description="Helical" evidence="19">
    <location>
        <begin position="424"/>
        <end position="447"/>
    </location>
</feature>
<evidence type="ECO:0000256" key="11">
    <source>
        <dbReference type="ARBA" id="ARBA00022957"/>
    </source>
</evidence>
<evidence type="ECO:0000313" key="23">
    <source>
        <dbReference type="EMBL" id="AGE65801.1"/>
    </source>
</evidence>
<evidence type="ECO:0000259" key="21">
    <source>
        <dbReference type="Pfam" id="PF00662"/>
    </source>
</evidence>
<evidence type="ECO:0000256" key="15">
    <source>
        <dbReference type="ARBA" id="ARBA00023078"/>
    </source>
</evidence>
<evidence type="ECO:0000256" key="7">
    <source>
        <dbReference type="ARBA" id="ARBA00022528"/>
    </source>
</evidence>
<dbReference type="GO" id="GO:0048038">
    <property type="term" value="F:quinone binding"/>
    <property type="evidence" value="ECO:0007669"/>
    <property type="project" value="UniProtKB-KW"/>
</dbReference>
<dbReference type="GO" id="GO:0015990">
    <property type="term" value="P:electron transport coupled proton transport"/>
    <property type="evidence" value="ECO:0007669"/>
    <property type="project" value="TreeGrafter"/>
</dbReference>
<feature type="transmembrane region" description="Helical" evidence="19">
    <location>
        <begin position="260"/>
        <end position="281"/>
    </location>
</feature>
<dbReference type="NCBIfam" id="TIGR01974">
    <property type="entry name" value="NDH_I_L"/>
    <property type="match status" value="1"/>
</dbReference>
<evidence type="ECO:0000256" key="1">
    <source>
        <dbReference type="ARBA" id="ARBA00004059"/>
    </source>
</evidence>
<proteinExistence type="inferred from homology"/>
<dbReference type="NCBIfam" id="NF005141">
    <property type="entry name" value="PRK06590.1"/>
    <property type="match status" value="1"/>
</dbReference>
<comment type="similarity">
    <text evidence="3 19">Belongs to the complex I subunit 5 family.</text>
</comment>
<dbReference type="GeneID" id="18126540"/>
<evidence type="ECO:0000256" key="6">
    <source>
        <dbReference type="ARBA" id="ARBA00022448"/>
    </source>
</evidence>
<dbReference type="InterPro" id="IPR003945">
    <property type="entry name" value="NU5C-like"/>
</dbReference>
<evidence type="ECO:0000259" key="20">
    <source>
        <dbReference type="Pfam" id="PF00361"/>
    </source>
</evidence>
<evidence type="ECO:0000256" key="2">
    <source>
        <dbReference type="ARBA" id="ARBA00004454"/>
    </source>
</evidence>
<evidence type="ECO:0000256" key="8">
    <source>
        <dbReference type="ARBA" id="ARBA00022692"/>
    </source>
</evidence>
<feature type="transmembrane region" description="Helical" evidence="19">
    <location>
        <begin position="40"/>
        <end position="60"/>
    </location>
</feature>
<dbReference type="RefSeq" id="YP_008994022.1">
    <property type="nucleotide sequence ID" value="NC_023245.1"/>
</dbReference>